<accession>A0A0G4HJI8</accession>
<evidence type="ECO:0000313" key="4">
    <source>
        <dbReference type="EMBL" id="CEM44251.1"/>
    </source>
</evidence>
<dbReference type="GO" id="GO:0005634">
    <property type="term" value="C:nucleus"/>
    <property type="evidence" value="ECO:0007669"/>
    <property type="project" value="TreeGrafter"/>
</dbReference>
<dbReference type="SUPFAM" id="SSF47954">
    <property type="entry name" value="Cyclin-like"/>
    <property type="match status" value="2"/>
</dbReference>
<protein>
    <recommendedName>
        <fullName evidence="5">Transcription factor TFIIB cyclin-like domain-containing protein</fullName>
    </recommendedName>
</protein>
<dbReference type="GO" id="GO:0017025">
    <property type="term" value="F:TBP-class protein binding"/>
    <property type="evidence" value="ECO:0007669"/>
    <property type="project" value="TreeGrafter"/>
</dbReference>
<sequence>MFSQRYGGTFRVLEFTPDGDTICPMCKDTSCVVKDNKSGDEICRRTGRVLQERCISEEQEWRTFGNDANATGESKNRVGGANDVWLDDGGMERTQIATSNQRMARLNDTATQASQTDRILLEAFRTFRNVANHQKVRESVVERGKDMIKHLSDKDQLQRRKTEVHMLAVLYLACKEDGSFIQLRELRVGYPEITEEQLKNAIKILQKKLEGRPTVAQNQAAVLCNRVCSKLCIRDPHKSLIADACTAAEMQIASAVRPSSLVGAVLWLAVRMLGLTHRIKDIKDAAGAAVQTIQQACKKLEIRKIFSDEFIRLCKPEAVLELEGASEAGAIADGEGGSSASSSSSSSAVAPA</sequence>
<dbReference type="PhylomeDB" id="A0A0G4HJI8"/>
<dbReference type="Gene3D" id="1.10.472.170">
    <property type="match status" value="1"/>
</dbReference>
<reference evidence="4" key="1">
    <citation type="submission" date="2014-11" db="EMBL/GenBank/DDBJ databases">
        <authorList>
            <person name="Otto D Thomas"/>
            <person name="Naeem Raeece"/>
        </authorList>
    </citation>
    <scope>NUCLEOTIDE SEQUENCE</scope>
</reference>
<dbReference type="EMBL" id="CDMZ01002879">
    <property type="protein sequence ID" value="CEM44251.1"/>
    <property type="molecule type" value="Genomic_DNA"/>
</dbReference>
<dbReference type="SUPFAM" id="SSF57783">
    <property type="entry name" value="Zinc beta-ribbon"/>
    <property type="match status" value="1"/>
</dbReference>
<dbReference type="InterPro" id="IPR000812">
    <property type="entry name" value="TFIIB"/>
</dbReference>
<dbReference type="PANTHER" id="PTHR11618:SF13">
    <property type="entry name" value="TRANSCRIPTION INITIATION FACTOR IIB"/>
    <property type="match status" value="1"/>
</dbReference>
<dbReference type="PANTHER" id="PTHR11618">
    <property type="entry name" value="TRANSCRIPTION INITIATION FACTOR IIB-RELATED"/>
    <property type="match status" value="1"/>
</dbReference>
<evidence type="ECO:0000256" key="1">
    <source>
        <dbReference type="ARBA" id="ARBA00023015"/>
    </source>
</evidence>
<keyword evidence="1" id="KW-0805">Transcription regulation</keyword>
<organism evidence="4">
    <name type="scientific">Chromera velia CCMP2878</name>
    <dbReference type="NCBI Taxonomy" id="1169474"/>
    <lineage>
        <taxon>Eukaryota</taxon>
        <taxon>Sar</taxon>
        <taxon>Alveolata</taxon>
        <taxon>Colpodellida</taxon>
        <taxon>Chromeraceae</taxon>
        <taxon>Chromera</taxon>
    </lineage>
</organism>
<gene>
    <name evidence="4" type="ORF">Cvel_28182</name>
</gene>
<proteinExistence type="predicted"/>
<dbReference type="PRINTS" id="PR00685">
    <property type="entry name" value="TIFACTORIIB"/>
</dbReference>
<evidence type="ECO:0000256" key="3">
    <source>
        <dbReference type="SAM" id="MobiDB-lite"/>
    </source>
</evidence>
<dbReference type="Gene3D" id="1.10.472.10">
    <property type="entry name" value="Cyclin-like"/>
    <property type="match status" value="1"/>
</dbReference>
<dbReference type="InterPro" id="IPR036915">
    <property type="entry name" value="Cyclin-like_sf"/>
</dbReference>
<dbReference type="CDD" id="cd00043">
    <property type="entry name" value="CYCLIN_SF"/>
    <property type="match status" value="2"/>
</dbReference>
<feature type="region of interest" description="Disordered" evidence="3">
    <location>
        <begin position="331"/>
        <end position="352"/>
    </location>
</feature>
<dbReference type="AlphaFoldDB" id="A0A0G4HJI8"/>
<dbReference type="GO" id="GO:0097550">
    <property type="term" value="C:transcription preinitiation complex"/>
    <property type="evidence" value="ECO:0007669"/>
    <property type="project" value="TreeGrafter"/>
</dbReference>
<dbReference type="GO" id="GO:0070897">
    <property type="term" value="P:transcription preinitiation complex assembly"/>
    <property type="evidence" value="ECO:0007669"/>
    <property type="project" value="InterPro"/>
</dbReference>
<evidence type="ECO:0008006" key="5">
    <source>
        <dbReference type="Google" id="ProtNLM"/>
    </source>
</evidence>
<name>A0A0G4HJI8_9ALVE</name>
<dbReference type="VEuPathDB" id="CryptoDB:Cvel_28182"/>
<evidence type="ECO:0000256" key="2">
    <source>
        <dbReference type="ARBA" id="ARBA00023163"/>
    </source>
</evidence>
<keyword evidence="2" id="KW-0804">Transcription</keyword>